<proteinExistence type="predicted"/>
<dbReference type="PANTHER" id="PTHR37563:SF2">
    <property type="entry name" value="PHYTANOYL-COA DIOXYGENASE FAMILY PROTEIN (AFU_ORTHOLOGUE AFUA_2G03330)"/>
    <property type="match status" value="1"/>
</dbReference>
<dbReference type="InterPro" id="IPR051961">
    <property type="entry name" value="Fungal_Metabolite_Diox"/>
</dbReference>
<organism evidence="2 3">
    <name type="scientific">Triparma strigata</name>
    <dbReference type="NCBI Taxonomy" id="1606541"/>
    <lineage>
        <taxon>Eukaryota</taxon>
        <taxon>Sar</taxon>
        <taxon>Stramenopiles</taxon>
        <taxon>Ochrophyta</taxon>
        <taxon>Bolidophyceae</taxon>
        <taxon>Parmales</taxon>
        <taxon>Triparmaceae</taxon>
        <taxon>Triparma</taxon>
    </lineage>
</organism>
<evidence type="ECO:0000256" key="1">
    <source>
        <dbReference type="SAM" id="SignalP"/>
    </source>
</evidence>
<comment type="caution">
    <text evidence="2">The sequence shown here is derived from an EMBL/GenBank/DDBJ whole genome shotgun (WGS) entry which is preliminary data.</text>
</comment>
<protein>
    <recommendedName>
        <fullName evidence="4">Phytanoyl-CoA dioxygenase</fullName>
    </recommendedName>
</protein>
<dbReference type="PANTHER" id="PTHR37563">
    <property type="entry name" value="PHYTANOYL-COA DIOXYGENASE FAMILY PROTEIN (AFU_ORTHOLOGUE AFUA_2G03330)"/>
    <property type="match status" value="1"/>
</dbReference>
<sequence length="323" mass="34787">MLVFPLLAVLLAGVPASYKAEKELPIVNRGIEEAALMLDQRHLQSELVLTPLPKVRKVRKVRINTKAKAANKKTGGFASSSSGPQSPLAKPLRIAGVVRIPPVLSTPLVDILRSHCLSIADAPSPDLSNVLLTLNRSDLRLPLKDPSVVSALDAILNGALGDLIEDVLTADAVLHELACLVSDPGSQRQVLHPDVGFTSELGIVTCFVALQDVSESMGPTVFMPGTHKAGFKELLEDEETRDELIKGRPSSLSLLNLGECAVFDGRILHAGTANVSLERRAMFYFSFRNPEFNPASGTSQGSLCRELRKEGVTLAEVRMKCKS</sequence>
<dbReference type="Proteomes" id="UP001165085">
    <property type="component" value="Unassembled WGS sequence"/>
</dbReference>
<dbReference type="InterPro" id="IPR008775">
    <property type="entry name" value="Phytyl_CoA_dOase-like"/>
</dbReference>
<gene>
    <name evidence="2" type="ORF">TrST_g9975</name>
</gene>
<feature type="chain" id="PRO_5040885166" description="Phytanoyl-CoA dioxygenase" evidence="1">
    <location>
        <begin position="17"/>
        <end position="323"/>
    </location>
</feature>
<evidence type="ECO:0008006" key="4">
    <source>
        <dbReference type="Google" id="ProtNLM"/>
    </source>
</evidence>
<dbReference type="SUPFAM" id="SSF51197">
    <property type="entry name" value="Clavaminate synthase-like"/>
    <property type="match status" value="1"/>
</dbReference>
<keyword evidence="1" id="KW-0732">Signal</keyword>
<keyword evidence="3" id="KW-1185">Reference proteome</keyword>
<accession>A0A9W7EQ84</accession>
<feature type="signal peptide" evidence="1">
    <location>
        <begin position="1"/>
        <end position="16"/>
    </location>
</feature>
<reference evidence="3" key="1">
    <citation type="journal article" date="2023" name="Commun. Biol.">
        <title>Genome analysis of Parmales, the sister group of diatoms, reveals the evolutionary specialization of diatoms from phago-mixotrophs to photoautotrophs.</title>
        <authorList>
            <person name="Ban H."/>
            <person name="Sato S."/>
            <person name="Yoshikawa S."/>
            <person name="Yamada K."/>
            <person name="Nakamura Y."/>
            <person name="Ichinomiya M."/>
            <person name="Sato N."/>
            <person name="Blanc-Mathieu R."/>
            <person name="Endo H."/>
            <person name="Kuwata A."/>
            <person name="Ogata H."/>
        </authorList>
    </citation>
    <scope>NUCLEOTIDE SEQUENCE [LARGE SCALE GENOMIC DNA]</scope>
    <source>
        <strain evidence="3">NIES 3701</strain>
    </source>
</reference>
<evidence type="ECO:0000313" key="3">
    <source>
        <dbReference type="Proteomes" id="UP001165085"/>
    </source>
</evidence>
<dbReference type="EMBL" id="BRXY01000309">
    <property type="protein sequence ID" value="GMH86000.1"/>
    <property type="molecule type" value="Genomic_DNA"/>
</dbReference>
<name>A0A9W7EQ84_9STRA</name>
<dbReference type="AlphaFoldDB" id="A0A9W7EQ84"/>
<dbReference type="OrthoDB" id="406378at2759"/>
<dbReference type="Gene3D" id="2.60.120.620">
    <property type="entry name" value="q2cbj1_9rhob like domain"/>
    <property type="match status" value="1"/>
</dbReference>
<evidence type="ECO:0000313" key="2">
    <source>
        <dbReference type="EMBL" id="GMH86000.1"/>
    </source>
</evidence>
<dbReference type="Pfam" id="PF05721">
    <property type="entry name" value="PhyH"/>
    <property type="match status" value="1"/>
</dbReference>